<dbReference type="OrthoDB" id="3360610at2759"/>
<protein>
    <submittedName>
        <fullName evidence="1">Uncharacterized protein</fullName>
    </submittedName>
</protein>
<gene>
    <name evidence="1" type="ORF">ASPACDRAFT_45077</name>
</gene>
<dbReference type="RefSeq" id="XP_020054909.1">
    <property type="nucleotide sequence ID" value="XM_020201541.1"/>
</dbReference>
<dbReference type="GeneID" id="30975355"/>
<dbReference type="Gene3D" id="3.10.180.10">
    <property type="entry name" value="2,3-Dihydroxybiphenyl 1,2-Dioxygenase, domain 1"/>
    <property type="match status" value="1"/>
</dbReference>
<dbReference type="EMBL" id="KV878980">
    <property type="protein sequence ID" value="OJJ98569.1"/>
    <property type="molecule type" value="Genomic_DNA"/>
</dbReference>
<accession>A0A1L9WQW1</accession>
<proteinExistence type="predicted"/>
<dbReference type="InterPro" id="IPR029068">
    <property type="entry name" value="Glyas_Bleomycin-R_OHBP_Dase"/>
</dbReference>
<dbReference type="VEuPathDB" id="FungiDB:ASPACDRAFT_45077"/>
<evidence type="ECO:0000313" key="2">
    <source>
        <dbReference type="Proteomes" id="UP000184546"/>
    </source>
</evidence>
<sequence length="85" mass="9669">MGVTDLLRSTTFDTQEVGHQWLAQKGYTSVWGVGRHILGSQSFDYWWDTIPDWVWAVVLEDGDGISVKNDKSGIFENRVGYETQS</sequence>
<name>A0A1L9WQW1_ASPA1</name>
<dbReference type="AlphaFoldDB" id="A0A1L9WQW1"/>
<dbReference type="Proteomes" id="UP000184546">
    <property type="component" value="Unassembled WGS sequence"/>
</dbReference>
<keyword evidence="2" id="KW-1185">Reference proteome</keyword>
<evidence type="ECO:0000313" key="1">
    <source>
        <dbReference type="EMBL" id="OJJ98569.1"/>
    </source>
</evidence>
<organism evidence="1 2">
    <name type="scientific">Aspergillus aculeatus (strain ATCC 16872 / CBS 172.66 / WB 5094)</name>
    <dbReference type="NCBI Taxonomy" id="690307"/>
    <lineage>
        <taxon>Eukaryota</taxon>
        <taxon>Fungi</taxon>
        <taxon>Dikarya</taxon>
        <taxon>Ascomycota</taxon>
        <taxon>Pezizomycotina</taxon>
        <taxon>Eurotiomycetes</taxon>
        <taxon>Eurotiomycetidae</taxon>
        <taxon>Eurotiales</taxon>
        <taxon>Aspergillaceae</taxon>
        <taxon>Aspergillus</taxon>
        <taxon>Aspergillus subgen. Circumdati</taxon>
    </lineage>
</organism>
<reference evidence="2" key="1">
    <citation type="journal article" date="2017" name="Genome Biol.">
        <title>Comparative genomics reveals high biological diversity and specific adaptations in the industrially and medically important fungal genus Aspergillus.</title>
        <authorList>
            <person name="de Vries R.P."/>
            <person name="Riley R."/>
            <person name="Wiebenga A."/>
            <person name="Aguilar-Osorio G."/>
            <person name="Amillis S."/>
            <person name="Uchima C.A."/>
            <person name="Anderluh G."/>
            <person name="Asadollahi M."/>
            <person name="Askin M."/>
            <person name="Barry K."/>
            <person name="Battaglia E."/>
            <person name="Bayram O."/>
            <person name="Benocci T."/>
            <person name="Braus-Stromeyer S.A."/>
            <person name="Caldana C."/>
            <person name="Canovas D."/>
            <person name="Cerqueira G.C."/>
            <person name="Chen F."/>
            <person name="Chen W."/>
            <person name="Choi C."/>
            <person name="Clum A."/>
            <person name="Dos Santos R.A."/>
            <person name="Damasio A.R."/>
            <person name="Diallinas G."/>
            <person name="Emri T."/>
            <person name="Fekete E."/>
            <person name="Flipphi M."/>
            <person name="Freyberg S."/>
            <person name="Gallo A."/>
            <person name="Gournas C."/>
            <person name="Habgood R."/>
            <person name="Hainaut M."/>
            <person name="Harispe M.L."/>
            <person name="Henrissat B."/>
            <person name="Hilden K.S."/>
            <person name="Hope R."/>
            <person name="Hossain A."/>
            <person name="Karabika E."/>
            <person name="Karaffa L."/>
            <person name="Karanyi Z."/>
            <person name="Krasevec N."/>
            <person name="Kuo A."/>
            <person name="Kusch H."/>
            <person name="LaButti K."/>
            <person name="Lagendijk E.L."/>
            <person name="Lapidus A."/>
            <person name="Levasseur A."/>
            <person name="Lindquist E."/>
            <person name="Lipzen A."/>
            <person name="Logrieco A.F."/>
            <person name="MacCabe A."/>
            <person name="Maekelae M.R."/>
            <person name="Malavazi I."/>
            <person name="Melin P."/>
            <person name="Meyer V."/>
            <person name="Mielnichuk N."/>
            <person name="Miskei M."/>
            <person name="Molnar A.P."/>
            <person name="Mule G."/>
            <person name="Ngan C.Y."/>
            <person name="Orejas M."/>
            <person name="Orosz E."/>
            <person name="Ouedraogo J.P."/>
            <person name="Overkamp K.M."/>
            <person name="Park H.-S."/>
            <person name="Perrone G."/>
            <person name="Piumi F."/>
            <person name="Punt P.J."/>
            <person name="Ram A.F."/>
            <person name="Ramon A."/>
            <person name="Rauscher S."/>
            <person name="Record E."/>
            <person name="Riano-Pachon D.M."/>
            <person name="Robert V."/>
            <person name="Roehrig J."/>
            <person name="Ruller R."/>
            <person name="Salamov A."/>
            <person name="Salih N.S."/>
            <person name="Samson R.A."/>
            <person name="Sandor E."/>
            <person name="Sanguinetti M."/>
            <person name="Schuetze T."/>
            <person name="Sepcic K."/>
            <person name="Shelest E."/>
            <person name="Sherlock G."/>
            <person name="Sophianopoulou V."/>
            <person name="Squina F.M."/>
            <person name="Sun H."/>
            <person name="Susca A."/>
            <person name="Todd R.B."/>
            <person name="Tsang A."/>
            <person name="Unkles S.E."/>
            <person name="van de Wiele N."/>
            <person name="van Rossen-Uffink D."/>
            <person name="Oliveira J.V."/>
            <person name="Vesth T.C."/>
            <person name="Visser J."/>
            <person name="Yu J.-H."/>
            <person name="Zhou M."/>
            <person name="Andersen M.R."/>
            <person name="Archer D.B."/>
            <person name="Baker S.E."/>
            <person name="Benoit I."/>
            <person name="Brakhage A.A."/>
            <person name="Braus G.H."/>
            <person name="Fischer R."/>
            <person name="Frisvad J.C."/>
            <person name="Goldman G.H."/>
            <person name="Houbraken J."/>
            <person name="Oakley B."/>
            <person name="Pocsi I."/>
            <person name="Scazzocchio C."/>
            <person name="Seiboth B."/>
            <person name="vanKuyk P.A."/>
            <person name="Wortman J."/>
            <person name="Dyer P.S."/>
            <person name="Grigoriev I.V."/>
        </authorList>
    </citation>
    <scope>NUCLEOTIDE SEQUENCE [LARGE SCALE GENOMIC DNA]</scope>
    <source>
        <strain evidence="2">ATCC 16872 / CBS 172.66 / WB 5094</strain>
    </source>
</reference>